<dbReference type="Pfam" id="PF01336">
    <property type="entry name" value="tRNA_anti-codon"/>
    <property type="match status" value="1"/>
</dbReference>
<evidence type="ECO:0000259" key="14">
    <source>
        <dbReference type="Pfam" id="PF04057"/>
    </source>
</evidence>
<dbReference type="OrthoDB" id="1751331at2759"/>
<dbReference type="Gene3D" id="2.40.50.140">
    <property type="entry name" value="Nucleic acid-binding proteins"/>
    <property type="match status" value="4"/>
</dbReference>
<comment type="subunit">
    <text evidence="10 11">Component of the heterotrimeric canonical replication protein A complex (RPA).</text>
</comment>
<dbReference type="InterPro" id="IPR007199">
    <property type="entry name" value="Rep_factor-A_N"/>
</dbReference>
<evidence type="ECO:0000256" key="4">
    <source>
        <dbReference type="ARBA" id="ARBA00022723"/>
    </source>
</evidence>
<evidence type="ECO:0000259" key="15">
    <source>
        <dbReference type="Pfam" id="PF08646"/>
    </source>
</evidence>
<dbReference type="CDD" id="cd04474">
    <property type="entry name" value="RPA1_DBD_A"/>
    <property type="match status" value="1"/>
</dbReference>
<proteinExistence type="inferred from homology"/>
<evidence type="ECO:0000256" key="6">
    <source>
        <dbReference type="ARBA" id="ARBA00022833"/>
    </source>
</evidence>
<dbReference type="GO" id="GO:0003677">
    <property type="term" value="F:DNA binding"/>
    <property type="evidence" value="ECO:0007669"/>
    <property type="project" value="UniProtKB-KW"/>
</dbReference>
<accession>A0A7R9GJT4</accession>
<keyword evidence="7 11" id="KW-0238">DNA-binding</keyword>
<dbReference type="GO" id="GO:0005634">
    <property type="term" value="C:nucleus"/>
    <property type="evidence" value="ECO:0007669"/>
    <property type="project" value="UniProtKB-SubCell"/>
</dbReference>
<feature type="non-terminal residue" evidence="17">
    <location>
        <position position="628"/>
    </location>
</feature>
<evidence type="ECO:0000256" key="11">
    <source>
        <dbReference type="RuleBase" id="RU364130"/>
    </source>
</evidence>
<feature type="compositionally biased region" description="Low complexity" evidence="12">
    <location>
        <begin position="129"/>
        <end position="149"/>
    </location>
</feature>
<dbReference type="CDD" id="cd04475">
    <property type="entry name" value="RPA1_DBD_B"/>
    <property type="match status" value="1"/>
</dbReference>
<organism evidence="17">
    <name type="scientific">Notodromas monacha</name>
    <dbReference type="NCBI Taxonomy" id="399045"/>
    <lineage>
        <taxon>Eukaryota</taxon>
        <taxon>Metazoa</taxon>
        <taxon>Ecdysozoa</taxon>
        <taxon>Arthropoda</taxon>
        <taxon>Crustacea</taxon>
        <taxon>Oligostraca</taxon>
        <taxon>Ostracoda</taxon>
        <taxon>Podocopa</taxon>
        <taxon>Podocopida</taxon>
        <taxon>Cypridocopina</taxon>
        <taxon>Cypridoidea</taxon>
        <taxon>Cyprididae</taxon>
        <taxon>Notodromas</taxon>
    </lineage>
</organism>
<evidence type="ECO:0000256" key="3">
    <source>
        <dbReference type="ARBA" id="ARBA00022705"/>
    </source>
</evidence>
<dbReference type="FunFam" id="2.40.50.140:FF:000117">
    <property type="entry name" value="Replication protein A subunit"/>
    <property type="match status" value="1"/>
</dbReference>
<keyword evidence="5 11" id="KW-0863">Zinc-finger</keyword>
<dbReference type="FunFam" id="2.40.50.140:FF:000064">
    <property type="entry name" value="Replication protein A subunit"/>
    <property type="match status" value="1"/>
</dbReference>
<dbReference type="InterPro" id="IPR004591">
    <property type="entry name" value="Rfa1"/>
</dbReference>
<feature type="domain" description="Replication protein A OB" evidence="16">
    <location>
        <begin position="309"/>
        <end position="406"/>
    </location>
</feature>
<evidence type="ECO:0000313" key="17">
    <source>
        <dbReference type="EMBL" id="CAD7282988.1"/>
    </source>
</evidence>
<dbReference type="SUPFAM" id="SSF50249">
    <property type="entry name" value="Nucleic acid-binding proteins"/>
    <property type="match status" value="4"/>
</dbReference>
<dbReference type="GO" id="GO:0006260">
    <property type="term" value="P:DNA replication"/>
    <property type="evidence" value="ECO:0007669"/>
    <property type="project" value="UniProtKB-KW"/>
</dbReference>
<evidence type="ECO:0000256" key="8">
    <source>
        <dbReference type="ARBA" id="ARBA00023242"/>
    </source>
</evidence>
<protein>
    <recommendedName>
        <fullName evidence="11">Replication protein A subunit</fullName>
    </recommendedName>
</protein>
<keyword evidence="6 11" id="KW-0862">Zinc</keyword>
<gene>
    <name evidence="17" type="ORF">NMOB1V02_LOCUS10606</name>
</gene>
<dbReference type="EMBL" id="OA886671">
    <property type="protein sequence ID" value="CAD7282988.1"/>
    <property type="molecule type" value="Genomic_DNA"/>
</dbReference>
<dbReference type="InterPro" id="IPR013955">
    <property type="entry name" value="Rep_factor-A_C"/>
</dbReference>
<feature type="compositionally biased region" description="Polar residues" evidence="12">
    <location>
        <begin position="117"/>
        <end position="128"/>
    </location>
</feature>
<dbReference type="InterPro" id="IPR031657">
    <property type="entry name" value="REPA_OB_2"/>
</dbReference>
<comment type="similarity">
    <text evidence="2 11">Belongs to the replication factor A protein 1 family.</text>
</comment>
<dbReference type="Proteomes" id="UP000678499">
    <property type="component" value="Unassembled WGS sequence"/>
</dbReference>
<keyword evidence="8 11" id="KW-0539">Nucleus</keyword>
<keyword evidence="4 11" id="KW-0479">Metal-binding</keyword>
<evidence type="ECO:0000256" key="5">
    <source>
        <dbReference type="ARBA" id="ARBA00022771"/>
    </source>
</evidence>
<evidence type="ECO:0000313" key="18">
    <source>
        <dbReference type="Proteomes" id="UP000678499"/>
    </source>
</evidence>
<dbReference type="Pfam" id="PF16900">
    <property type="entry name" value="REPA_OB_2"/>
    <property type="match status" value="1"/>
</dbReference>
<feature type="domain" description="Replication factor A C-terminal" evidence="15">
    <location>
        <begin position="467"/>
        <end position="610"/>
    </location>
</feature>
<dbReference type="FunFam" id="2.40.50.140:FF:000090">
    <property type="entry name" value="Replication protein A subunit"/>
    <property type="match status" value="1"/>
</dbReference>
<evidence type="ECO:0000256" key="10">
    <source>
        <dbReference type="ARBA" id="ARBA00062035"/>
    </source>
</evidence>
<dbReference type="CDD" id="cd04476">
    <property type="entry name" value="RPA1_DBD_C"/>
    <property type="match status" value="1"/>
</dbReference>
<dbReference type="GO" id="GO:0006281">
    <property type="term" value="P:DNA repair"/>
    <property type="evidence" value="ECO:0007669"/>
    <property type="project" value="InterPro"/>
</dbReference>
<dbReference type="EMBL" id="CAJPEX010004634">
    <property type="protein sequence ID" value="CAG0923140.1"/>
    <property type="molecule type" value="Genomic_DNA"/>
</dbReference>
<dbReference type="FunFam" id="2.40.50.140:FF:000041">
    <property type="entry name" value="Replication protein A subunit"/>
    <property type="match status" value="1"/>
</dbReference>
<reference evidence="17" key="1">
    <citation type="submission" date="2020-11" db="EMBL/GenBank/DDBJ databases">
        <authorList>
            <person name="Tran Van P."/>
        </authorList>
    </citation>
    <scope>NUCLEOTIDE SEQUENCE</scope>
</reference>
<evidence type="ECO:0000256" key="2">
    <source>
        <dbReference type="ARBA" id="ARBA00005690"/>
    </source>
</evidence>
<dbReference type="Pfam" id="PF04057">
    <property type="entry name" value="Rep-A_N"/>
    <property type="match status" value="1"/>
</dbReference>
<dbReference type="InterPro" id="IPR012340">
    <property type="entry name" value="NA-bd_OB-fold"/>
</dbReference>
<dbReference type="PANTHER" id="PTHR47165:SF4">
    <property type="entry name" value="OS03G0429900 PROTEIN"/>
    <property type="match status" value="1"/>
</dbReference>
<dbReference type="PANTHER" id="PTHR47165">
    <property type="entry name" value="OS03G0429900 PROTEIN"/>
    <property type="match status" value="1"/>
</dbReference>
<keyword evidence="3 11" id="KW-0235">DNA replication</keyword>
<comment type="subcellular location">
    <subcellularLocation>
        <location evidence="1 11">Nucleus</location>
    </subcellularLocation>
</comment>
<dbReference type="Pfam" id="PF08646">
    <property type="entry name" value="Rep_fac-A_C"/>
    <property type="match status" value="1"/>
</dbReference>
<evidence type="ECO:0000256" key="12">
    <source>
        <dbReference type="SAM" id="MobiDB-lite"/>
    </source>
</evidence>
<keyword evidence="18" id="KW-1185">Reference proteome</keyword>
<evidence type="ECO:0000259" key="13">
    <source>
        <dbReference type="Pfam" id="PF01336"/>
    </source>
</evidence>
<feature type="domain" description="Replication factor-A protein 1 N-terminal" evidence="14">
    <location>
        <begin position="12"/>
        <end position="110"/>
    </location>
</feature>
<name>A0A7R9GJT4_9CRUS</name>
<feature type="region of interest" description="Disordered" evidence="12">
    <location>
        <begin position="117"/>
        <end position="180"/>
    </location>
</feature>
<evidence type="ECO:0000256" key="9">
    <source>
        <dbReference type="ARBA" id="ARBA00058595"/>
    </source>
</evidence>
<sequence>MAHTPLSEGFFERVARSDGGQTDEQPVLQVIGTRPLNNGERYRLLVSDGLYCNPWVMLATQLNELVINKAIHRFCVIKVRKHICNVMNASKNSDSSSRKILILLEVDVLHEGESIGQIGNPTQLNQDGSVSAPASSETTATTPAPKPTTNGVSGVKRPLSSPNVAEQPKPKTKSHVAASNDLSKETIAPISFLSPYQNNWVLRARVTQKSDIRTYSNSRGEGKLFSMTIADESGEIRVTFFNEGVDKNFDNLEVGRVYYIKGGRLKAANKQYSSVKHEYEITGGNETQIIPCDEDTKDIPRTSFNFVRIKQIADTNADAIIDVIGVVKSVGDATTFTAKSSQREFTKRELVLVDESRAEINLTLWGDTAVKFEHADNPVIAIKGVKVSGFGGKSLSTTQSSSIFTNPVDVPEAHKLRGWFDNGGRTEVVEALTTQGGSSGGHVSGDLGSVALAKLPIPGTDARYDAVLACPVSFREANAVYKSCSNKDCKRKVQDANDGTYLCPKCNIPNNTEFTYRYMLNANVRDATDGVWVTFFDEQAKQILGADAQVVGQAFSDEEESTAHRIFQEALFQPHLFKLRGKMETYNDDNRLKTTCVTVQKLSTDEQINFLEKEIARLCNKLNVTPDS</sequence>
<dbReference type="AlphaFoldDB" id="A0A7R9GJT4"/>
<dbReference type="GO" id="GO:0006310">
    <property type="term" value="P:DNA recombination"/>
    <property type="evidence" value="ECO:0007669"/>
    <property type="project" value="InterPro"/>
</dbReference>
<evidence type="ECO:0000259" key="16">
    <source>
        <dbReference type="Pfam" id="PF16900"/>
    </source>
</evidence>
<evidence type="ECO:0000256" key="1">
    <source>
        <dbReference type="ARBA" id="ARBA00004123"/>
    </source>
</evidence>
<dbReference type="NCBIfam" id="TIGR00617">
    <property type="entry name" value="rpa1"/>
    <property type="match status" value="1"/>
</dbReference>
<feature type="domain" description="OB" evidence="13">
    <location>
        <begin position="201"/>
        <end position="281"/>
    </location>
</feature>
<dbReference type="InterPro" id="IPR004365">
    <property type="entry name" value="NA-bd_OB_tRNA"/>
</dbReference>
<evidence type="ECO:0000256" key="7">
    <source>
        <dbReference type="ARBA" id="ARBA00023125"/>
    </source>
</evidence>
<dbReference type="GO" id="GO:0008270">
    <property type="term" value="F:zinc ion binding"/>
    <property type="evidence" value="ECO:0007669"/>
    <property type="project" value="UniProtKB-KW"/>
</dbReference>
<comment type="function">
    <text evidence="9 11">As part of the heterotrimeric replication protein A complex (RPA/RP-A), binds and stabilizes single-stranded DNA intermediates, that form during DNA replication or upon DNA stress. It prevents their reannealing and in parallel, recruits and activates different proteins and complexes involved in DNA metabolism. Thereby, it plays an essential role both in DNA replication and the cellular response to DNA damage.</text>
</comment>
<dbReference type="InterPro" id="IPR047192">
    <property type="entry name" value="Euk_RPA1_DBD_C"/>
</dbReference>